<evidence type="ECO:0000256" key="1">
    <source>
        <dbReference type="ARBA" id="ARBA00004694"/>
    </source>
</evidence>
<comment type="subunit">
    <text evidence="3 15">Homooctamer.</text>
</comment>
<evidence type="ECO:0000256" key="10">
    <source>
        <dbReference type="ARBA" id="ARBA00047651"/>
    </source>
</evidence>
<dbReference type="PROSITE" id="PS00169">
    <property type="entry name" value="D_ALA_DEHYDRATASE"/>
    <property type="match status" value="1"/>
</dbReference>
<dbReference type="AlphaFoldDB" id="A0A840I868"/>
<evidence type="ECO:0000313" key="18">
    <source>
        <dbReference type="Proteomes" id="UP000585272"/>
    </source>
</evidence>
<feature type="binding site" evidence="14">
    <location>
        <position position="234"/>
    </location>
    <ligand>
        <name>Mg(2+)</name>
        <dbReference type="ChEBI" id="CHEBI:18420"/>
    </ligand>
</feature>
<evidence type="ECO:0000256" key="5">
    <source>
        <dbReference type="ARBA" id="ARBA00020771"/>
    </source>
</evidence>
<feature type="binding site" evidence="12">
    <location>
        <position position="206"/>
    </location>
    <ligand>
        <name>5-aminolevulinate</name>
        <dbReference type="ChEBI" id="CHEBI:356416"/>
        <label>1</label>
    </ligand>
</feature>
<dbReference type="CDD" id="cd00384">
    <property type="entry name" value="ALAD_PBGS"/>
    <property type="match status" value="1"/>
</dbReference>
<evidence type="ECO:0000256" key="2">
    <source>
        <dbReference type="ARBA" id="ARBA00008055"/>
    </source>
</evidence>
<dbReference type="InterPro" id="IPR001731">
    <property type="entry name" value="ALAD"/>
</dbReference>
<dbReference type="PRINTS" id="PR00144">
    <property type="entry name" value="DALDHYDRTASE"/>
</dbReference>
<gene>
    <name evidence="17" type="ORF">BDZ31_000639</name>
</gene>
<evidence type="ECO:0000256" key="8">
    <source>
        <dbReference type="ARBA" id="ARBA00023244"/>
    </source>
</evidence>
<dbReference type="Pfam" id="PF00490">
    <property type="entry name" value="ALAD"/>
    <property type="match status" value="1"/>
</dbReference>
<keyword evidence="13" id="KW-0862">Zinc</keyword>
<comment type="pathway">
    <text evidence="1">Porphyrin-containing compound metabolism; protoporphyrin-IX biosynthesis; coproporphyrinogen-III from 5-aminolevulinate: step 1/4.</text>
</comment>
<evidence type="ECO:0000256" key="15">
    <source>
        <dbReference type="RuleBase" id="RU000515"/>
    </source>
</evidence>
<keyword evidence="7 15" id="KW-0456">Lyase</keyword>
<dbReference type="RefSeq" id="WP_183338910.1">
    <property type="nucleotide sequence ID" value="NZ_JACHNU010000001.1"/>
</dbReference>
<comment type="similarity">
    <text evidence="2 16">Belongs to the ALAD family.</text>
</comment>
<evidence type="ECO:0000256" key="12">
    <source>
        <dbReference type="PIRSR" id="PIRSR001415-2"/>
    </source>
</evidence>
<evidence type="ECO:0000256" key="16">
    <source>
        <dbReference type="RuleBase" id="RU004161"/>
    </source>
</evidence>
<dbReference type="NCBIfam" id="NF006762">
    <property type="entry name" value="PRK09283.1"/>
    <property type="match status" value="1"/>
</dbReference>
<evidence type="ECO:0000256" key="7">
    <source>
        <dbReference type="ARBA" id="ARBA00023239"/>
    </source>
</evidence>
<evidence type="ECO:0000256" key="13">
    <source>
        <dbReference type="PIRSR" id="PIRSR001415-3"/>
    </source>
</evidence>
<dbReference type="FunFam" id="3.20.20.70:FF:000019">
    <property type="entry name" value="Delta-aminolevulinic acid dehydratase"/>
    <property type="match status" value="1"/>
</dbReference>
<keyword evidence="13" id="KW-0479">Metal-binding</keyword>
<feature type="binding site" evidence="13">
    <location>
        <position position="122"/>
    </location>
    <ligand>
        <name>Zn(2+)</name>
        <dbReference type="ChEBI" id="CHEBI:29105"/>
        <note>catalytic</note>
    </ligand>
</feature>
<dbReference type="EMBL" id="JACHNU010000001">
    <property type="protein sequence ID" value="MBB4661066.1"/>
    <property type="molecule type" value="Genomic_DNA"/>
</dbReference>
<evidence type="ECO:0000256" key="14">
    <source>
        <dbReference type="PIRSR" id="PIRSR001415-5"/>
    </source>
</evidence>
<feature type="active site" description="Schiff-base intermediate with substrate" evidence="11">
    <location>
        <position position="249"/>
    </location>
</feature>
<protein>
    <recommendedName>
        <fullName evidence="5 15">Delta-aminolevulinic acid dehydratase</fullName>
        <ecNumber evidence="4 15">4.2.1.24</ecNumber>
    </recommendedName>
</protein>
<organism evidence="17 18">
    <name type="scientific">Conexibacter arvalis</name>
    <dbReference type="NCBI Taxonomy" id="912552"/>
    <lineage>
        <taxon>Bacteria</taxon>
        <taxon>Bacillati</taxon>
        <taxon>Actinomycetota</taxon>
        <taxon>Thermoleophilia</taxon>
        <taxon>Solirubrobacterales</taxon>
        <taxon>Conexibacteraceae</taxon>
        <taxon>Conexibacter</taxon>
    </lineage>
</organism>
<keyword evidence="18" id="KW-1185">Reference proteome</keyword>
<feature type="binding site" evidence="12">
    <location>
        <position position="275"/>
    </location>
    <ligand>
        <name>5-aminolevulinate</name>
        <dbReference type="ChEBI" id="CHEBI:356416"/>
        <label>2</label>
    </ligand>
</feature>
<dbReference type="GO" id="GO:0004655">
    <property type="term" value="F:porphobilinogen synthase activity"/>
    <property type="evidence" value="ECO:0007669"/>
    <property type="project" value="UniProtKB-EC"/>
</dbReference>
<dbReference type="GO" id="GO:0008270">
    <property type="term" value="F:zinc ion binding"/>
    <property type="evidence" value="ECO:0007669"/>
    <property type="project" value="TreeGrafter"/>
</dbReference>
<evidence type="ECO:0000256" key="4">
    <source>
        <dbReference type="ARBA" id="ARBA00012053"/>
    </source>
</evidence>
<feature type="binding site" evidence="12">
    <location>
        <position position="314"/>
    </location>
    <ligand>
        <name>5-aminolevulinate</name>
        <dbReference type="ChEBI" id="CHEBI:356416"/>
        <label>2</label>
    </ligand>
</feature>
<dbReference type="PIRSF" id="PIRSF001415">
    <property type="entry name" value="Porphbilin_synth"/>
    <property type="match status" value="1"/>
</dbReference>
<dbReference type="SUPFAM" id="SSF51569">
    <property type="entry name" value="Aldolase"/>
    <property type="match status" value="1"/>
</dbReference>
<feature type="binding site" evidence="13">
    <location>
        <position position="130"/>
    </location>
    <ligand>
        <name>Zn(2+)</name>
        <dbReference type="ChEBI" id="CHEBI:29105"/>
        <note>catalytic</note>
    </ligand>
</feature>
<dbReference type="InterPro" id="IPR030656">
    <property type="entry name" value="ALAD_AS"/>
</dbReference>
<reference evidence="17 18" key="1">
    <citation type="submission" date="2020-08" db="EMBL/GenBank/DDBJ databases">
        <title>Genomic Encyclopedia of Archaeal and Bacterial Type Strains, Phase II (KMG-II): from individual species to whole genera.</title>
        <authorList>
            <person name="Goeker M."/>
        </authorList>
    </citation>
    <scope>NUCLEOTIDE SEQUENCE [LARGE SCALE GENOMIC DNA]</scope>
    <source>
        <strain evidence="17 18">DSM 23288</strain>
    </source>
</reference>
<comment type="caution">
    <text evidence="17">The sequence shown here is derived from an EMBL/GenBank/DDBJ whole genome shotgun (WGS) entry which is preliminary data.</text>
</comment>
<evidence type="ECO:0000256" key="3">
    <source>
        <dbReference type="ARBA" id="ARBA00011823"/>
    </source>
</evidence>
<dbReference type="Proteomes" id="UP000585272">
    <property type="component" value="Unassembled WGS sequence"/>
</dbReference>
<dbReference type="PANTHER" id="PTHR11458:SF0">
    <property type="entry name" value="DELTA-AMINOLEVULINIC ACID DEHYDRATASE"/>
    <property type="match status" value="1"/>
</dbReference>
<proteinExistence type="inferred from homology"/>
<feature type="binding site" evidence="12">
    <location>
        <position position="218"/>
    </location>
    <ligand>
        <name>5-aminolevulinate</name>
        <dbReference type="ChEBI" id="CHEBI:356416"/>
        <label>1</label>
    </ligand>
</feature>
<dbReference type="EC" id="4.2.1.24" evidence="4 15"/>
<dbReference type="GO" id="GO:0005829">
    <property type="term" value="C:cytosol"/>
    <property type="evidence" value="ECO:0007669"/>
    <property type="project" value="TreeGrafter"/>
</dbReference>
<accession>A0A840I868</accession>
<evidence type="ECO:0000256" key="11">
    <source>
        <dbReference type="PIRSR" id="PIRSR001415-1"/>
    </source>
</evidence>
<dbReference type="SMART" id="SM01004">
    <property type="entry name" value="ALAD"/>
    <property type="match status" value="1"/>
</dbReference>
<dbReference type="GO" id="GO:0006782">
    <property type="term" value="P:protoporphyrinogen IX biosynthetic process"/>
    <property type="evidence" value="ECO:0007669"/>
    <property type="project" value="UniProtKB-UniPathway"/>
</dbReference>
<comment type="function">
    <text evidence="9">Catalyzes an early step in the biosynthesis of tetrapyrroles. Binds two molecules of 5-aminolevulinate per subunit, each at a distinct site, and catalyzes their condensation to form porphobilinogen.</text>
</comment>
<name>A0A840I868_9ACTN</name>
<evidence type="ECO:0000256" key="9">
    <source>
        <dbReference type="ARBA" id="ARBA00025628"/>
    </source>
</evidence>
<dbReference type="PANTHER" id="PTHR11458">
    <property type="entry name" value="DELTA-AMINOLEVULINIC ACID DEHYDRATASE"/>
    <property type="match status" value="1"/>
</dbReference>
<feature type="binding site" evidence="13">
    <location>
        <position position="120"/>
    </location>
    <ligand>
        <name>Zn(2+)</name>
        <dbReference type="ChEBI" id="CHEBI:29105"/>
        <note>catalytic</note>
    </ligand>
</feature>
<evidence type="ECO:0000313" key="17">
    <source>
        <dbReference type="EMBL" id="MBB4661066.1"/>
    </source>
</evidence>
<sequence>MAFPLTRMRRLRRTGALRGLVRETQLDAGDFILPFFVTHGSDRREPIAAMPGVERLSIDHVVAAAGEAAALGIPAVMLFGIPDHKDDDGSGAWDDEGIVQLATRAIKRAHPDLLVIPDLCLCEYTSHGHCGVLRADGHVDNDASLELLARTAVSQARAGADVIAPSDMMDGRVGVLRGALDEAGFADLPILAYSAKFASAFYGPFREAAVSTPAFGDRRSYQMDPANGDEALREVALDVEEGADMVMVKPALPYLDVIRRVKEMTRLPVVAYNVSGEYAMVKAAAAAGHLDERATVLETLTAIRRAGADVIITYHASDAARWLQEAT</sequence>
<feature type="active site" description="Schiff-base intermediate with substrate" evidence="11">
    <location>
        <position position="196"/>
    </location>
</feature>
<evidence type="ECO:0000256" key="6">
    <source>
        <dbReference type="ARBA" id="ARBA00023133"/>
    </source>
</evidence>
<dbReference type="UniPathway" id="UPA00251">
    <property type="reaction ID" value="UER00318"/>
</dbReference>
<comment type="catalytic activity">
    <reaction evidence="10 15">
        <text>2 5-aminolevulinate = porphobilinogen + 2 H2O + H(+)</text>
        <dbReference type="Rhea" id="RHEA:24064"/>
        <dbReference type="ChEBI" id="CHEBI:15377"/>
        <dbReference type="ChEBI" id="CHEBI:15378"/>
        <dbReference type="ChEBI" id="CHEBI:58126"/>
        <dbReference type="ChEBI" id="CHEBI:356416"/>
        <dbReference type="EC" id="4.2.1.24"/>
    </reaction>
</comment>
<dbReference type="Gene3D" id="3.20.20.70">
    <property type="entry name" value="Aldolase class I"/>
    <property type="match status" value="1"/>
</dbReference>
<keyword evidence="8 15" id="KW-0627">Porphyrin biosynthesis</keyword>
<keyword evidence="6" id="KW-0350">Heme biosynthesis</keyword>
<keyword evidence="14" id="KW-0460">Magnesium</keyword>
<dbReference type="InterPro" id="IPR013785">
    <property type="entry name" value="Aldolase_TIM"/>
</dbReference>